<evidence type="ECO:0000313" key="1">
    <source>
        <dbReference type="EMBL" id="SEA14265.1"/>
    </source>
</evidence>
<dbReference type="Proteomes" id="UP000199041">
    <property type="component" value="Unassembled WGS sequence"/>
</dbReference>
<accession>A0A1H3YRV1</accession>
<dbReference type="AlphaFoldDB" id="A0A1H3YRV1"/>
<sequence>MKNAQIITQQEYIFINFTVNGNSIKNNRKQTERKNN</sequence>
<organism evidence="1 2">
    <name type="scientific">Arachidicoccus rhizosphaerae</name>
    <dbReference type="NCBI Taxonomy" id="551991"/>
    <lineage>
        <taxon>Bacteria</taxon>
        <taxon>Pseudomonadati</taxon>
        <taxon>Bacteroidota</taxon>
        <taxon>Chitinophagia</taxon>
        <taxon>Chitinophagales</taxon>
        <taxon>Chitinophagaceae</taxon>
        <taxon>Arachidicoccus</taxon>
    </lineage>
</organism>
<dbReference type="EMBL" id="FNQY01000009">
    <property type="protein sequence ID" value="SEA14265.1"/>
    <property type="molecule type" value="Genomic_DNA"/>
</dbReference>
<keyword evidence="2" id="KW-1185">Reference proteome</keyword>
<protein>
    <submittedName>
        <fullName evidence="1">Uncharacterized protein</fullName>
    </submittedName>
</protein>
<dbReference type="STRING" id="551991.SAMN05192529_10916"/>
<proteinExistence type="predicted"/>
<gene>
    <name evidence="1" type="ORF">SAMN05192529_10916</name>
</gene>
<reference evidence="1 2" key="1">
    <citation type="submission" date="2016-10" db="EMBL/GenBank/DDBJ databases">
        <authorList>
            <person name="de Groot N.N."/>
        </authorList>
    </citation>
    <scope>NUCLEOTIDE SEQUENCE [LARGE SCALE GENOMIC DNA]</scope>
    <source>
        <strain evidence="1 2">Vu-144</strain>
    </source>
</reference>
<evidence type="ECO:0000313" key="2">
    <source>
        <dbReference type="Proteomes" id="UP000199041"/>
    </source>
</evidence>
<name>A0A1H3YRV1_9BACT</name>